<dbReference type="PANTHER" id="PTHR44490">
    <property type="entry name" value="EUKARYOTIC TRANSLATION ELONGATION FACTOR 1 EPSILON-1"/>
    <property type="match status" value="1"/>
</dbReference>
<dbReference type="InterPro" id="IPR053836">
    <property type="entry name" value="Arc1-like_N"/>
</dbReference>
<proteinExistence type="predicted"/>
<dbReference type="Pfam" id="PF21972">
    <property type="entry name" value="Arc1p_N_like"/>
    <property type="match status" value="1"/>
</dbReference>
<dbReference type="GO" id="GO:0005634">
    <property type="term" value="C:nucleus"/>
    <property type="evidence" value="ECO:0007669"/>
    <property type="project" value="TreeGrafter"/>
</dbReference>
<gene>
    <name evidence="3" type="primary">LOC116290341</name>
</gene>
<accession>A0A6P8H9U1</accession>
<dbReference type="FunCoup" id="A0A6P8H9U1">
    <property type="interactions" value="2120"/>
</dbReference>
<evidence type="ECO:0000313" key="2">
    <source>
        <dbReference type="Proteomes" id="UP000515163"/>
    </source>
</evidence>
<dbReference type="GO" id="GO:0005737">
    <property type="term" value="C:cytoplasm"/>
    <property type="evidence" value="ECO:0007669"/>
    <property type="project" value="TreeGrafter"/>
</dbReference>
<dbReference type="RefSeq" id="XP_031553209.1">
    <property type="nucleotide sequence ID" value="XM_031697349.1"/>
</dbReference>
<dbReference type="PANTHER" id="PTHR44490:SF1">
    <property type="entry name" value="EUKARYOTIC TRANSLATION ELONGATION FACTOR 1 EPSILON-1"/>
    <property type="match status" value="1"/>
</dbReference>
<dbReference type="GeneID" id="116290341"/>
<dbReference type="SUPFAM" id="SSF47616">
    <property type="entry name" value="GST C-terminal domain-like"/>
    <property type="match status" value="1"/>
</dbReference>
<protein>
    <submittedName>
        <fullName evidence="3">Eukaryotic translation elongation factor 1 epsilon-1-like isoform X1</fullName>
    </submittedName>
</protein>
<sequence length="195" mass="22069">MSTSNIFKMAAAMLQVNGCLEIENLIEFCGIPKQKIQLNPCISDSAIKVPSLTFSSGVTVEGMRTVAVYIASVCQDLQEYGPLLGESSLQRAEIDQWLEYRQTDVEKALRDKNLTKPVLQDFNCHLANKIYLVGNKLSLADVILYYALHGIIKHMMPQEKEMYTNISRWFNQVQSILAARQGLSLITFQRNQLYS</sequence>
<dbReference type="PROSITE" id="PS50405">
    <property type="entry name" value="GST_CTER"/>
    <property type="match status" value="1"/>
</dbReference>
<dbReference type="InParanoid" id="A0A6P8H9U1"/>
<dbReference type="GO" id="GO:0043517">
    <property type="term" value="P:positive regulation of DNA damage response, signal transduction by p53 class mediator"/>
    <property type="evidence" value="ECO:0007669"/>
    <property type="project" value="InterPro"/>
</dbReference>
<name>A0A6P8H9U1_ACTTE</name>
<dbReference type="GO" id="GO:0017101">
    <property type="term" value="C:aminoacyl-tRNA synthetase multienzyme complex"/>
    <property type="evidence" value="ECO:0007669"/>
    <property type="project" value="InterPro"/>
</dbReference>
<dbReference type="InterPro" id="IPR042450">
    <property type="entry name" value="EEF1E1"/>
</dbReference>
<evidence type="ECO:0000313" key="3">
    <source>
        <dbReference type="RefSeq" id="XP_031553209.1"/>
    </source>
</evidence>
<dbReference type="CDD" id="cd10305">
    <property type="entry name" value="GST_C_AIMP3"/>
    <property type="match status" value="1"/>
</dbReference>
<dbReference type="Proteomes" id="UP000515163">
    <property type="component" value="Unplaced"/>
</dbReference>
<dbReference type="OrthoDB" id="19141at2759"/>
<dbReference type="Gene3D" id="1.20.1050.130">
    <property type="match status" value="1"/>
</dbReference>
<dbReference type="InterPro" id="IPR053837">
    <property type="entry name" value="AIMP3/p18_C"/>
</dbReference>
<evidence type="ECO:0000259" key="1">
    <source>
        <dbReference type="PROSITE" id="PS50405"/>
    </source>
</evidence>
<dbReference type="InterPro" id="IPR036282">
    <property type="entry name" value="Glutathione-S-Trfase_C_sf"/>
</dbReference>
<dbReference type="InterPro" id="IPR010987">
    <property type="entry name" value="Glutathione-S-Trfase_C-like"/>
</dbReference>
<dbReference type="AlphaFoldDB" id="A0A6P8H9U1"/>
<dbReference type="KEGG" id="aten:116290341"/>
<reference evidence="3" key="1">
    <citation type="submission" date="2025-08" db="UniProtKB">
        <authorList>
            <consortium name="RefSeq"/>
        </authorList>
    </citation>
    <scope>IDENTIFICATION</scope>
    <source>
        <tissue evidence="3">Tentacle</tissue>
    </source>
</reference>
<keyword evidence="2" id="KW-1185">Reference proteome</keyword>
<organism evidence="2 3">
    <name type="scientific">Actinia tenebrosa</name>
    <name type="common">Australian red waratah sea anemone</name>
    <dbReference type="NCBI Taxonomy" id="6105"/>
    <lineage>
        <taxon>Eukaryota</taxon>
        <taxon>Metazoa</taxon>
        <taxon>Cnidaria</taxon>
        <taxon>Anthozoa</taxon>
        <taxon>Hexacorallia</taxon>
        <taxon>Actiniaria</taxon>
        <taxon>Actiniidae</taxon>
        <taxon>Actinia</taxon>
    </lineage>
</organism>
<feature type="domain" description="GST C-terminal" evidence="1">
    <location>
        <begin position="59"/>
        <end position="193"/>
    </location>
</feature>